<reference evidence="1" key="1">
    <citation type="journal article" date="2014" name="Int. J. Syst. Evol. Microbiol.">
        <title>Complete genome sequence of Corynebacterium casei LMG S-19264T (=DSM 44701T), isolated from a smear-ripened cheese.</title>
        <authorList>
            <consortium name="US DOE Joint Genome Institute (JGI-PGF)"/>
            <person name="Walter F."/>
            <person name="Albersmeier A."/>
            <person name="Kalinowski J."/>
            <person name="Ruckert C."/>
        </authorList>
    </citation>
    <scope>NUCLEOTIDE SEQUENCE</scope>
    <source>
        <strain evidence="1">CGMCC 1.7081</strain>
    </source>
</reference>
<dbReference type="EMBL" id="BNAP01000024">
    <property type="protein sequence ID" value="GHG99747.1"/>
    <property type="molecule type" value="Genomic_DNA"/>
</dbReference>
<organism evidence="1 2">
    <name type="scientific">Pseudodonghicola xiamenensis</name>
    <dbReference type="NCBI Taxonomy" id="337702"/>
    <lineage>
        <taxon>Bacteria</taxon>
        <taxon>Pseudomonadati</taxon>
        <taxon>Pseudomonadota</taxon>
        <taxon>Alphaproteobacteria</taxon>
        <taxon>Rhodobacterales</taxon>
        <taxon>Paracoccaceae</taxon>
        <taxon>Pseudodonghicola</taxon>
    </lineage>
</organism>
<sequence length="133" mass="14074">MDQFSSERAEPWGNDGGSASIRNGIMALARVAGAVCGDATDLLSGWDLIEQFRQHGGTADATAGELDSSDLQRLLVDPEEDFAPNPRFGTGMLARIPLAFTLDLDASAVHCAAVHCEAMSREGISRCKGPLEP</sequence>
<accession>A0A8J3HB86</accession>
<evidence type="ECO:0000313" key="2">
    <source>
        <dbReference type="Proteomes" id="UP000611500"/>
    </source>
</evidence>
<comment type="caution">
    <text evidence="1">The sequence shown here is derived from an EMBL/GenBank/DDBJ whole genome shotgun (WGS) entry which is preliminary data.</text>
</comment>
<evidence type="ECO:0000313" key="1">
    <source>
        <dbReference type="EMBL" id="GHG99747.1"/>
    </source>
</evidence>
<dbReference type="Proteomes" id="UP000611500">
    <property type="component" value="Unassembled WGS sequence"/>
</dbReference>
<gene>
    <name evidence="1" type="ORF">GCM10010961_35840</name>
</gene>
<keyword evidence="2" id="KW-1185">Reference proteome</keyword>
<dbReference type="AlphaFoldDB" id="A0A8J3HB86"/>
<reference evidence="1" key="2">
    <citation type="submission" date="2020-09" db="EMBL/GenBank/DDBJ databases">
        <authorList>
            <person name="Sun Q."/>
            <person name="Zhou Y."/>
        </authorList>
    </citation>
    <scope>NUCLEOTIDE SEQUENCE</scope>
    <source>
        <strain evidence="1">CGMCC 1.7081</strain>
    </source>
</reference>
<name>A0A8J3HB86_9RHOB</name>
<proteinExistence type="predicted"/>
<protein>
    <submittedName>
        <fullName evidence="1">Uncharacterized protein</fullName>
    </submittedName>
</protein>